<accession>A0A084GEG6</accession>
<feature type="transmembrane region" description="Helical" evidence="6">
    <location>
        <begin position="397"/>
        <end position="419"/>
    </location>
</feature>
<feature type="transmembrane region" description="Helical" evidence="6">
    <location>
        <begin position="187"/>
        <end position="210"/>
    </location>
</feature>
<dbReference type="OrthoDB" id="288203at2759"/>
<dbReference type="Gene3D" id="3.30.750.24">
    <property type="entry name" value="STAS domain"/>
    <property type="match status" value="1"/>
</dbReference>
<comment type="caution">
    <text evidence="8">The sequence shown here is derived from an EMBL/GenBank/DDBJ whole genome shotgun (WGS) entry which is preliminary data.</text>
</comment>
<comment type="subcellular location">
    <subcellularLocation>
        <location evidence="1">Membrane</location>
        <topology evidence="1">Multi-pass membrane protein</topology>
    </subcellularLocation>
</comment>
<proteinExistence type="predicted"/>
<feature type="transmembrane region" description="Helical" evidence="6">
    <location>
        <begin position="153"/>
        <end position="175"/>
    </location>
</feature>
<feature type="compositionally biased region" description="Basic and acidic residues" evidence="5">
    <location>
        <begin position="505"/>
        <end position="519"/>
    </location>
</feature>
<dbReference type="InterPro" id="IPR036513">
    <property type="entry name" value="STAS_dom_sf"/>
</dbReference>
<evidence type="ECO:0000256" key="1">
    <source>
        <dbReference type="ARBA" id="ARBA00004141"/>
    </source>
</evidence>
<dbReference type="CDD" id="cd07042">
    <property type="entry name" value="STAS_SulP_like_sulfate_transporter"/>
    <property type="match status" value="1"/>
</dbReference>
<evidence type="ECO:0000256" key="2">
    <source>
        <dbReference type="ARBA" id="ARBA00022692"/>
    </source>
</evidence>
<keyword evidence="9" id="KW-1185">Reference proteome</keyword>
<evidence type="ECO:0000256" key="5">
    <source>
        <dbReference type="SAM" id="MobiDB-lite"/>
    </source>
</evidence>
<dbReference type="GeneID" id="27720587"/>
<feature type="domain" description="STAS" evidence="7">
    <location>
        <begin position="560"/>
        <end position="681"/>
    </location>
</feature>
<reference evidence="8 9" key="1">
    <citation type="journal article" date="2014" name="Genome Announc.">
        <title>Draft genome sequence of the pathogenic fungus Scedosporium apiospermum.</title>
        <authorList>
            <person name="Vandeputte P."/>
            <person name="Ghamrawi S."/>
            <person name="Rechenmann M."/>
            <person name="Iltis A."/>
            <person name="Giraud S."/>
            <person name="Fleury M."/>
            <person name="Thornton C."/>
            <person name="Delhaes L."/>
            <person name="Meyer W."/>
            <person name="Papon N."/>
            <person name="Bouchara J.P."/>
        </authorList>
    </citation>
    <scope>NUCLEOTIDE SEQUENCE [LARGE SCALE GENOMIC DNA]</scope>
    <source>
        <strain evidence="8 9">IHEM 14462</strain>
    </source>
</reference>
<dbReference type="InterPro" id="IPR018045">
    <property type="entry name" value="S04_transporter_CS"/>
</dbReference>
<dbReference type="GO" id="GO:0016020">
    <property type="term" value="C:membrane"/>
    <property type="evidence" value="ECO:0007669"/>
    <property type="project" value="UniProtKB-SubCell"/>
</dbReference>
<dbReference type="VEuPathDB" id="FungiDB:SAPIO_CDS1515"/>
<feature type="transmembrane region" description="Helical" evidence="6">
    <location>
        <begin position="271"/>
        <end position="287"/>
    </location>
</feature>
<evidence type="ECO:0000256" key="6">
    <source>
        <dbReference type="SAM" id="Phobius"/>
    </source>
</evidence>
<feature type="transmembrane region" description="Helical" evidence="6">
    <location>
        <begin position="322"/>
        <end position="341"/>
    </location>
</feature>
<evidence type="ECO:0000256" key="4">
    <source>
        <dbReference type="ARBA" id="ARBA00023136"/>
    </source>
</evidence>
<dbReference type="Pfam" id="PF00916">
    <property type="entry name" value="Sulfate_transp"/>
    <property type="match status" value="1"/>
</dbReference>
<name>A0A084GEG6_PSEDA</name>
<keyword evidence="4 6" id="KW-0472">Membrane</keyword>
<feature type="transmembrane region" description="Helical" evidence="6">
    <location>
        <begin position="230"/>
        <end position="251"/>
    </location>
</feature>
<dbReference type="HOGENOM" id="CLU_003182_8_1_1"/>
<dbReference type="PROSITE" id="PS01130">
    <property type="entry name" value="SLC26A"/>
    <property type="match status" value="1"/>
</dbReference>
<dbReference type="InterPro" id="IPR002645">
    <property type="entry name" value="STAS_dom"/>
</dbReference>
<evidence type="ECO:0000259" key="7">
    <source>
        <dbReference type="PROSITE" id="PS50801"/>
    </source>
</evidence>
<dbReference type="PANTHER" id="PTHR11814">
    <property type="entry name" value="SULFATE TRANSPORTER"/>
    <property type="match status" value="1"/>
</dbReference>
<protein>
    <recommendedName>
        <fullName evidence="7">STAS domain-containing protein</fullName>
    </recommendedName>
</protein>
<dbReference type="RefSeq" id="XP_016645527.1">
    <property type="nucleotide sequence ID" value="XM_016784770.1"/>
</dbReference>
<keyword evidence="3 6" id="KW-1133">Transmembrane helix</keyword>
<feature type="region of interest" description="Disordered" evidence="5">
    <location>
        <begin position="505"/>
        <end position="531"/>
    </location>
</feature>
<dbReference type="InterPro" id="IPR001902">
    <property type="entry name" value="SLC26A/SulP_fam"/>
</dbReference>
<gene>
    <name evidence="8" type="ORF">SAPIO_CDS1515</name>
</gene>
<organism evidence="8 9">
    <name type="scientific">Pseudallescheria apiosperma</name>
    <name type="common">Scedosporium apiospermum</name>
    <dbReference type="NCBI Taxonomy" id="563466"/>
    <lineage>
        <taxon>Eukaryota</taxon>
        <taxon>Fungi</taxon>
        <taxon>Dikarya</taxon>
        <taxon>Ascomycota</taxon>
        <taxon>Pezizomycotina</taxon>
        <taxon>Sordariomycetes</taxon>
        <taxon>Hypocreomycetidae</taxon>
        <taxon>Microascales</taxon>
        <taxon>Microascaceae</taxon>
        <taxon>Scedosporium</taxon>
    </lineage>
</organism>
<dbReference type="NCBIfam" id="TIGR00815">
    <property type="entry name" value="sulP"/>
    <property type="match status" value="1"/>
</dbReference>
<feature type="transmembrane region" description="Helical" evidence="6">
    <location>
        <begin position="85"/>
        <end position="110"/>
    </location>
</feature>
<dbReference type="PROSITE" id="PS50801">
    <property type="entry name" value="STAS"/>
    <property type="match status" value="1"/>
</dbReference>
<sequence>MASSRILKLASKVTGIEPDKRLPRITNNLEKDARRELAPADIYIEKEPTVGDVLRELKPTKAGVIQYFRELFPCAGWVPRYNLRWLIGDIIAGITVGFVVVPQAMAYALLARLTPEFGLYTSFSGAALYWLFGTSRDIVIGEERPGEYSAEDIAKTVSMVSGFILLAIGFLRLGWVIEFIPYIPISAFVTAASITIMLTQLPVCLGIPGINTRESPYLVLGNTLKALPKAKLDSAIGVSCLVLLFIVRDFFAHMAKRQPSRKRLWEAASSLRQVAAMILYTIISFLVNRNHRDNPKFRLVNKIEVGFSHAGPPKLSGDLVKLILPELPAIIIILIIEHIAIAKSFGRMFNYTVIASQEILAQGASNVVGPFVGGYSCTGSFGASAVLSKAGVRTPAAGLFSAGLLVLALYVLTGVFFYIPMAALAALIIHAVSNLVATPATIYGYWRMNPIDLFIWVIGVVVAFFSSLEISMYVTISISAVVLLLGIARSNGKFMGSVKVYDVTQTRDEEEKTKSDPDVKPTPSGPRVAAEQDDNPRYIFAPLDRKDGSNPNVEVKAPYPGVIIYRFPEGFNYTNHGNHIDNLKSYIEKHTRRTTKEKLDHPSDRLWCEPNTDPESDNPRPCLRAIVLDFSAVNRLDVTTIQGLRHLRQSLDKYAAPETVEWHFSNVYNRWTRKALAISGFGYPADAGDENPAADFRTVYTLGGLGREEGACVNYLRPSSSGAVTTVEDEDRIEIEEVEVEAQEKRVGGVKYSALGTVYAVDRPYFHADLTAAVEAAVRNARERDGWCSGASMTSRETRLP</sequence>
<feature type="transmembrane region" description="Helical" evidence="6">
    <location>
        <begin position="453"/>
        <end position="486"/>
    </location>
</feature>
<dbReference type="GO" id="GO:0008271">
    <property type="term" value="F:secondary active sulfate transmembrane transporter activity"/>
    <property type="evidence" value="ECO:0007669"/>
    <property type="project" value="InterPro"/>
</dbReference>
<feature type="transmembrane region" description="Helical" evidence="6">
    <location>
        <begin position="425"/>
        <end position="446"/>
    </location>
</feature>
<dbReference type="EMBL" id="JOWA01000066">
    <property type="protein sequence ID" value="KEZ45728.1"/>
    <property type="molecule type" value="Genomic_DNA"/>
</dbReference>
<evidence type="ECO:0000313" key="9">
    <source>
        <dbReference type="Proteomes" id="UP000028545"/>
    </source>
</evidence>
<dbReference type="InterPro" id="IPR011547">
    <property type="entry name" value="SLC26A/SulP_dom"/>
</dbReference>
<keyword evidence="2 6" id="KW-0812">Transmembrane</keyword>
<evidence type="ECO:0000313" key="8">
    <source>
        <dbReference type="EMBL" id="KEZ45728.1"/>
    </source>
</evidence>
<dbReference type="KEGG" id="sapo:SAPIO_CDS1515"/>
<dbReference type="OMA" id="LYWIFGT"/>
<dbReference type="Proteomes" id="UP000028545">
    <property type="component" value="Unassembled WGS sequence"/>
</dbReference>
<evidence type="ECO:0000256" key="3">
    <source>
        <dbReference type="ARBA" id="ARBA00022989"/>
    </source>
</evidence>
<dbReference type="AlphaFoldDB" id="A0A084GEG6"/>